<accession>A0ABT1KZF7</accession>
<gene>
    <name evidence="2" type="ORF">NCI01_13080</name>
</gene>
<keyword evidence="3" id="KW-1185">Reference proteome</keyword>
<dbReference type="RefSeq" id="WP_254181923.1">
    <property type="nucleotide sequence ID" value="NZ_JANARS010000005.1"/>
</dbReference>
<dbReference type="EMBL" id="JANARS010000005">
    <property type="protein sequence ID" value="MCP3422729.1"/>
    <property type="molecule type" value="Genomic_DNA"/>
</dbReference>
<protein>
    <recommendedName>
        <fullName evidence="4">Helix-turn-helix domain-containing protein</fullName>
    </recommendedName>
</protein>
<reference evidence="2 3" key="1">
    <citation type="submission" date="2022-06" db="EMBL/GenBank/DDBJ databases">
        <authorList>
            <person name="So Y."/>
        </authorList>
    </citation>
    <scope>NUCLEOTIDE SEQUENCE [LARGE SCALE GENOMIC DNA]</scope>
    <source>
        <strain evidence="2 3">STR3</strain>
    </source>
</reference>
<feature type="region of interest" description="Disordered" evidence="1">
    <location>
        <begin position="53"/>
        <end position="75"/>
    </location>
</feature>
<evidence type="ECO:0000256" key="1">
    <source>
        <dbReference type="SAM" id="MobiDB-lite"/>
    </source>
</evidence>
<evidence type="ECO:0000313" key="2">
    <source>
        <dbReference type="EMBL" id="MCP3422729.1"/>
    </source>
</evidence>
<dbReference type="Proteomes" id="UP001204524">
    <property type="component" value="Unassembled WGS sequence"/>
</dbReference>
<proteinExistence type="predicted"/>
<comment type="caution">
    <text evidence="2">The sequence shown here is derived from an EMBL/GenBank/DDBJ whole genome shotgun (WGS) entry which is preliminary data.</text>
</comment>
<evidence type="ECO:0000313" key="3">
    <source>
        <dbReference type="Proteomes" id="UP001204524"/>
    </source>
</evidence>
<sequence length="135" mass="15203">MADWVTQREAAKLLGVHVSLIPKLVRRGDLTPRTARPSLARAAVLELAQARAHRAVERERSRSAPASPRPPDRHHEWLLTPAAAALLGCSVVALGARARRGRVPSTMHDRRRWYRLDQLELMMRAKDATQRRSVP</sequence>
<evidence type="ECO:0008006" key="4">
    <source>
        <dbReference type="Google" id="ProtNLM"/>
    </source>
</evidence>
<organism evidence="2 3">
    <name type="scientific">Nocardioides pinisoli</name>
    <dbReference type="NCBI Taxonomy" id="2950279"/>
    <lineage>
        <taxon>Bacteria</taxon>
        <taxon>Bacillati</taxon>
        <taxon>Actinomycetota</taxon>
        <taxon>Actinomycetes</taxon>
        <taxon>Propionibacteriales</taxon>
        <taxon>Nocardioidaceae</taxon>
        <taxon>Nocardioides</taxon>
    </lineage>
</organism>
<name>A0ABT1KZF7_9ACTN</name>